<evidence type="ECO:0000313" key="3">
    <source>
        <dbReference type="Proteomes" id="UP001148614"/>
    </source>
</evidence>
<dbReference type="PROSITE" id="PS51186">
    <property type="entry name" value="GNAT"/>
    <property type="match status" value="1"/>
</dbReference>
<dbReference type="VEuPathDB" id="FungiDB:F4678DRAFT_473580"/>
<gene>
    <name evidence="2" type="ORF">NPX13_g9087</name>
</gene>
<proteinExistence type="predicted"/>
<dbReference type="AlphaFoldDB" id="A0A9W8N715"/>
<comment type="caution">
    <text evidence="2">The sequence shown here is derived from an EMBL/GenBank/DDBJ whole genome shotgun (WGS) entry which is preliminary data.</text>
</comment>
<feature type="domain" description="N-acetyltransferase" evidence="1">
    <location>
        <begin position="190"/>
        <end position="354"/>
    </location>
</feature>
<name>A0A9W8N715_9PEZI</name>
<dbReference type="Proteomes" id="UP001148614">
    <property type="component" value="Unassembled WGS sequence"/>
</dbReference>
<dbReference type="InterPro" id="IPR000182">
    <property type="entry name" value="GNAT_dom"/>
</dbReference>
<sequence>MISGQVVLTPGNRGGHRQPQVTVVRDYQACIPITRILKEGDIILLLTPVITPYEQNGSDPFEPFGRALAARHPWIRHVPYTARNGITSTHVAFINRAKVVIFVISNPPNSRQLPQVEIAEVSQTFGDEKIHIVVACGDANELGLVEASFPTIVQSGPSLLDLPVAAAFLFGEPPAAVASGVKVQELIMAPTHWPPEEWDGRDVTPVHSLWNHCLPQQFHLEKFPLQNLLQRDGWSKHYVVRLPETREIIGFCATYITYVDKEGERLIGSLAMVIVKSPYRRRGVGRSLYEHALRQLKRIRGIDRLRLGSTYPRLLSGIPADFPSEEWFKRRGWSMDRLGPGRGQYICDWLLKIEDWPNGGVSTGPPGLVFRPATFDDFETVSNFIERETTRKEEYTGWYDQYMNLAHDGRLNDIILGLERSRIIATALVYTPHDGSLLALDLPWARAIGHDVGGVTCICITGSLFYARNNLRQRANWKEDDNGAMTSSKDTVMIRLLDTCITVLREQGMQRIYLDAIKGGDEGFQSMGFQKWAKYNELWQQTTINLLAADTTPTKLDLDTNYAGEGAQSMLLLMPQRDRRLEALTFGRLQRSSTRNARSDRNSVLSAARDGFTVPNCGDLNDVTGLGLERGIQTASPTPILLDVTVVIGWESL</sequence>
<dbReference type="Gene3D" id="3.40.630.30">
    <property type="match status" value="1"/>
</dbReference>
<protein>
    <recommendedName>
        <fullName evidence="1">N-acetyltransferase domain-containing protein</fullName>
    </recommendedName>
</protein>
<accession>A0A9W8N715</accession>
<dbReference type="GO" id="GO:0016747">
    <property type="term" value="F:acyltransferase activity, transferring groups other than amino-acyl groups"/>
    <property type="evidence" value="ECO:0007669"/>
    <property type="project" value="InterPro"/>
</dbReference>
<dbReference type="Pfam" id="PF00583">
    <property type="entry name" value="Acetyltransf_1"/>
    <property type="match status" value="1"/>
</dbReference>
<dbReference type="CDD" id="cd04301">
    <property type="entry name" value="NAT_SF"/>
    <property type="match status" value="1"/>
</dbReference>
<organism evidence="2 3">
    <name type="scientific">Xylaria arbuscula</name>
    <dbReference type="NCBI Taxonomy" id="114810"/>
    <lineage>
        <taxon>Eukaryota</taxon>
        <taxon>Fungi</taxon>
        <taxon>Dikarya</taxon>
        <taxon>Ascomycota</taxon>
        <taxon>Pezizomycotina</taxon>
        <taxon>Sordariomycetes</taxon>
        <taxon>Xylariomycetidae</taxon>
        <taxon>Xylariales</taxon>
        <taxon>Xylariaceae</taxon>
        <taxon>Xylaria</taxon>
    </lineage>
</organism>
<keyword evidence="3" id="KW-1185">Reference proteome</keyword>
<dbReference type="EMBL" id="JANPWZ010002139">
    <property type="protein sequence ID" value="KAJ3561070.1"/>
    <property type="molecule type" value="Genomic_DNA"/>
</dbReference>
<reference evidence="2" key="1">
    <citation type="submission" date="2022-07" db="EMBL/GenBank/DDBJ databases">
        <title>Genome Sequence of Xylaria arbuscula.</title>
        <authorList>
            <person name="Buettner E."/>
        </authorList>
    </citation>
    <scope>NUCLEOTIDE SEQUENCE</scope>
    <source>
        <strain evidence="2">VT107</strain>
    </source>
</reference>
<evidence type="ECO:0000313" key="2">
    <source>
        <dbReference type="EMBL" id="KAJ3561070.1"/>
    </source>
</evidence>
<evidence type="ECO:0000259" key="1">
    <source>
        <dbReference type="PROSITE" id="PS51186"/>
    </source>
</evidence>
<dbReference type="SUPFAM" id="SSF55729">
    <property type="entry name" value="Acyl-CoA N-acyltransferases (Nat)"/>
    <property type="match status" value="1"/>
</dbReference>
<dbReference type="InterPro" id="IPR016181">
    <property type="entry name" value="Acyl_CoA_acyltransferase"/>
</dbReference>